<proteinExistence type="inferred from homology"/>
<feature type="domain" description="RNA polymerase sigma-70 region 2" evidence="5">
    <location>
        <begin position="26"/>
        <end position="93"/>
    </location>
</feature>
<dbReference type="InterPro" id="IPR039425">
    <property type="entry name" value="RNA_pol_sigma-70-like"/>
</dbReference>
<dbReference type="Pfam" id="PF04542">
    <property type="entry name" value="Sigma70_r2"/>
    <property type="match status" value="1"/>
</dbReference>
<dbReference type="InterPro" id="IPR013249">
    <property type="entry name" value="RNA_pol_sigma70_r4_t2"/>
</dbReference>
<dbReference type="EMBL" id="QEEX01000001">
    <property type="protein sequence ID" value="PWB96457.1"/>
    <property type="molecule type" value="Genomic_DNA"/>
</dbReference>
<protein>
    <recommendedName>
        <fullName evidence="9">Sigma-70 family RNA polymerase sigma factor</fullName>
    </recommendedName>
</protein>
<reference evidence="8" key="1">
    <citation type="submission" date="2018-04" db="EMBL/GenBank/DDBJ databases">
        <authorList>
            <person name="Liu S."/>
            <person name="Wang Z."/>
            <person name="Li J."/>
        </authorList>
    </citation>
    <scope>NUCLEOTIDE SEQUENCE [LARGE SCALE GENOMIC DNA]</scope>
    <source>
        <strain evidence="8">S1194</strain>
    </source>
</reference>
<dbReference type="SUPFAM" id="SSF88946">
    <property type="entry name" value="Sigma2 domain of RNA polymerase sigma factors"/>
    <property type="match status" value="1"/>
</dbReference>
<keyword evidence="4" id="KW-0804">Transcription</keyword>
<gene>
    <name evidence="7" type="ORF">DF220_00300</name>
</gene>
<evidence type="ECO:0000256" key="4">
    <source>
        <dbReference type="ARBA" id="ARBA00023163"/>
    </source>
</evidence>
<evidence type="ECO:0000256" key="1">
    <source>
        <dbReference type="ARBA" id="ARBA00010641"/>
    </source>
</evidence>
<evidence type="ECO:0008006" key="9">
    <source>
        <dbReference type="Google" id="ProtNLM"/>
    </source>
</evidence>
<evidence type="ECO:0000259" key="6">
    <source>
        <dbReference type="Pfam" id="PF08281"/>
    </source>
</evidence>
<sequence>MRNTATDAEEWQLALAGDGEAFARIFDRHEQRIFRHSLALVPTLDDAKDVVGITFLEAWRKRASVRFVDDSLLPWLLVTAGHSARNVSRSARRYRDLLERVPPGLTVETIDDDDGPALSALSELTQPHRDVVTLCVIEGLTEAEAAQMLSVPAGTVKSRLHRAKRRLAAQLSPVLANSEVRTPL</sequence>
<dbReference type="InterPro" id="IPR036388">
    <property type="entry name" value="WH-like_DNA-bd_sf"/>
</dbReference>
<dbReference type="InterPro" id="IPR013325">
    <property type="entry name" value="RNA_pol_sigma_r2"/>
</dbReference>
<dbReference type="GO" id="GO:0003677">
    <property type="term" value="F:DNA binding"/>
    <property type="evidence" value="ECO:0007669"/>
    <property type="project" value="InterPro"/>
</dbReference>
<dbReference type="PANTHER" id="PTHR43133">
    <property type="entry name" value="RNA POLYMERASE ECF-TYPE SIGMA FACTO"/>
    <property type="match status" value="1"/>
</dbReference>
<dbReference type="PANTHER" id="PTHR43133:SF25">
    <property type="entry name" value="RNA POLYMERASE SIGMA FACTOR RFAY-RELATED"/>
    <property type="match status" value="1"/>
</dbReference>
<dbReference type="Gene3D" id="1.10.1740.10">
    <property type="match status" value="1"/>
</dbReference>
<keyword evidence="2" id="KW-0805">Transcription regulation</keyword>
<dbReference type="Proteomes" id="UP000244978">
    <property type="component" value="Unassembled WGS sequence"/>
</dbReference>
<dbReference type="SUPFAM" id="SSF88659">
    <property type="entry name" value="Sigma3 and sigma4 domains of RNA polymerase sigma factors"/>
    <property type="match status" value="1"/>
</dbReference>
<name>A0A2U1SXV3_9MICO</name>
<evidence type="ECO:0000256" key="3">
    <source>
        <dbReference type="ARBA" id="ARBA00023082"/>
    </source>
</evidence>
<dbReference type="InterPro" id="IPR007627">
    <property type="entry name" value="RNA_pol_sigma70_r2"/>
</dbReference>
<organism evidence="7 8">
    <name type="scientific">Homoserinimonas hongtaonis</name>
    <dbReference type="NCBI Taxonomy" id="2079791"/>
    <lineage>
        <taxon>Bacteria</taxon>
        <taxon>Bacillati</taxon>
        <taxon>Actinomycetota</taxon>
        <taxon>Actinomycetes</taxon>
        <taxon>Micrococcales</taxon>
        <taxon>Microbacteriaceae</taxon>
        <taxon>Homoserinimonas</taxon>
    </lineage>
</organism>
<dbReference type="GO" id="GO:0006352">
    <property type="term" value="P:DNA-templated transcription initiation"/>
    <property type="evidence" value="ECO:0007669"/>
    <property type="project" value="InterPro"/>
</dbReference>
<keyword evidence="8" id="KW-1185">Reference proteome</keyword>
<feature type="domain" description="RNA polymerase sigma factor 70 region 4 type 2" evidence="6">
    <location>
        <begin position="118"/>
        <end position="167"/>
    </location>
</feature>
<dbReference type="InterPro" id="IPR014284">
    <property type="entry name" value="RNA_pol_sigma-70_dom"/>
</dbReference>
<dbReference type="Pfam" id="PF08281">
    <property type="entry name" value="Sigma70_r4_2"/>
    <property type="match status" value="1"/>
</dbReference>
<comment type="caution">
    <text evidence="7">The sequence shown here is derived from an EMBL/GenBank/DDBJ whole genome shotgun (WGS) entry which is preliminary data.</text>
</comment>
<dbReference type="GO" id="GO:0016987">
    <property type="term" value="F:sigma factor activity"/>
    <property type="evidence" value="ECO:0007669"/>
    <property type="project" value="UniProtKB-KW"/>
</dbReference>
<dbReference type="InterPro" id="IPR013324">
    <property type="entry name" value="RNA_pol_sigma_r3/r4-like"/>
</dbReference>
<evidence type="ECO:0000259" key="5">
    <source>
        <dbReference type="Pfam" id="PF04542"/>
    </source>
</evidence>
<dbReference type="AlphaFoldDB" id="A0A2U1SXV3"/>
<evidence type="ECO:0000313" key="8">
    <source>
        <dbReference type="Proteomes" id="UP000244978"/>
    </source>
</evidence>
<keyword evidence="3" id="KW-0731">Sigma factor</keyword>
<evidence type="ECO:0000313" key="7">
    <source>
        <dbReference type="EMBL" id="PWB96457.1"/>
    </source>
</evidence>
<dbReference type="NCBIfam" id="TIGR02937">
    <property type="entry name" value="sigma70-ECF"/>
    <property type="match status" value="1"/>
</dbReference>
<accession>A0A2U1SXV3</accession>
<comment type="similarity">
    <text evidence="1">Belongs to the sigma-70 factor family. ECF subfamily.</text>
</comment>
<dbReference type="CDD" id="cd06171">
    <property type="entry name" value="Sigma70_r4"/>
    <property type="match status" value="1"/>
</dbReference>
<dbReference type="Gene3D" id="1.10.10.10">
    <property type="entry name" value="Winged helix-like DNA-binding domain superfamily/Winged helix DNA-binding domain"/>
    <property type="match status" value="1"/>
</dbReference>
<dbReference type="RefSeq" id="WP_108996660.1">
    <property type="nucleotide sequence ID" value="NZ_QEEX01000001.1"/>
</dbReference>
<evidence type="ECO:0000256" key="2">
    <source>
        <dbReference type="ARBA" id="ARBA00023015"/>
    </source>
</evidence>